<evidence type="ECO:0000256" key="2">
    <source>
        <dbReference type="ARBA" id="ARBA00023163"/>
    </source>
</evidence>
<dbReference type="InterPro" id="IPR001034">
    <property type="entry name" value="DeoR_HTH"/>
</dbReference>
<keyword evidence="2" id="KW-0804">Transcription</keyword>
<sequence length="451" mass="51890">MDKDIKKLIKKGESELVEFKKSFDNEAIETISAFSNTVGGKILVGVSDSGNIIGISIGKGTLERLANKIQQETDPKVYPSITMKKIDGKTIIVIQVMPSPDKSVLAFGRPYKRVGKSSFKMSKDEYEFLILEKHKDKLQFDKQSCKGATLKDVDVAQVKNFLKKIVFERRLYLDLKISAKDVLKRLDLIVNNKLTNAAMLLFGKNTQKFFSQAKLKCARFKGISPIEFIDMKVFGGNLFQQRDDALEFIKEHIKLHAEIKGTERIEKWEYPIEAIREAITNAICHRDYGIASNIQIRVFDDRMEIWGCGHLPNPLIPEDLKKKHKSILRNPLIGKCFFLMKYIEEWGTGTNRMVKTCLKEGLPEPIFEETSGDFLVTFRKYRISEESFKELNERQKKIVDYLRENKKINRRTCMGLLNTSKDTAVRELVSLQEKSLIMRNGKGKNVYYYLA</sequence>
<dbReference type="GO" id="GO:0003700">
    <property type="term" value="F:DNA-binding transcription factor activity"/>
    <property type="evidence" value="ECO:0007669"/>
    <property type="project" value="InterPro"/>
</dbReference>
<dbReference type="Pfam" id="PF04326">
    <property type="entry name" value="SLFN_AlbA_2"/>
    <property type="match status" value="1"/>
</dbReference>
<organism evidence="5 6">
    <name type="scientific">candidate division WOR-1 bacterium RIFOXYB2_FULL_37_13</name>
    <dbReference type="NCBI Taxonomy" id="1802579"/>
    <lineage>
        <taxon>Bacteria</taxon>
        <taxon>Bacillati</taxon>
        <taxon>Saganbacteria</taxon>
    </lineage>
</organism>
<evidence type="ECO:0000313" key="6">
    <source>
        <dbReference type="Proteomes" id="UP000178417"/>
    </source>
</evidence>
<dbReference type="Gene3D" id="1.10.10.10">
    <property type="entry name" value="Winged helix-like DNA-binding domain superfamily/Winged helix DNA-binding domain"/>
    <property type="match status" value="1"/>
</dbReference>
<evidence type="ECO:0000259" key="3">
    <source>
        <dbReference type="Pfam" id="PF04326"/>
    </source>
</evidence>
<evidence type="ECO:0000313" key="5">
    <source>
        <dbReference type="EMBL" id="OGC22556.1"/>
    </source>
</evidence>
<protein>
    <recommendedName>
        <fullName evidence="7">HTH arsR-type domain-containing protein</fullName>
    </recommendedName>
</protein>
<feature type="domain" description="HTH deoR-type" evidence="4">
    <location>
        <begin position="394"/>
        <end position="440"/>
    </location>
</feature>
<dbReference type="Proteomes" id="UP000178417">
    <property type="component" value="Unassembled WGS sequence"/>
</dbReference>
<dbReference type="InterPro" id="IPR007421">
    <property type="entry name" value="Schlafen_AlbA_2_dom"/>
</dbReference>
<dbReference type="InterPro" id="IPR036390">
    <property type="entry name" value="WH_DNA-bd_sf"/>
</dbReference>
<evidence type="ECO:0008006" key="7">
    <source>
        <dbReference type="Google" id="ProtNLM"/>
    </source>
</evidence>
<dbReference type="STRING" id="1802579.A2310_07295"/>
<evidence type="ECO:0000256" key="1">
    <source>
        <dbReference type="ARBA" id="ARBA00023015"/>
    </source>
</evidence>
<name>A0A1F4SQ35_UNCSA</name>
<dbReference type="Pfam" id="PF13749">
    <property type="entry name" value="HATPase_c_4"/>
    <property type="match status" value="1"/>
</dbReference>
<dbReference type="EMBL" id="MEUB01000027">
    <property type="protein sequence ID" value="OGC22556.1"/>
    <property type="molecule type" value="Genomic_DNA"/>
</dbReference>
<keyword evidence="1" id="KW-0805">Transcription regulation</keyword>
<dbReference type="Gene3D" id="3.30.950.30">
    <property type="entry name" value="Schlafen, AAA domain"/>
    <property type="match status" value="1"/>
</dbReference>
<accession>A0A1F4SQ35</accession>
<dbReference type="InterPro" id="IPR036388">
    <property type="entry name" value="WH-like_DNA-bd_sf"/>
</dbReference>
<evidence type="ECO:0000259" key="4">
    <source>
        <dbReference type="Pfam" id="PF08220"/>
    </source>
</evidence>
<dbReference type="InterPro" id="IPR038461">
    <property type="entry name" value="Schlafen_AlbA_2_dom_sf"/>
</dbReference>
<dbReference type="Pfam" id="PF08220">
    <property type="entry name" value="HTH_DeoR"/>
    <property type="match status" value="1"/>
</dbReference>
<dbReference type="PANTHER" id="PTHR30595">
    <property type="entry name" value="GLPR-RELATED TRANSCRIPTIONAL REPRESSOR"/>
    <property type="match status" value="1"/>
</dbReference>
<dbReference type="InterPro" id="IPR038475">
    <property type="entry name" value="RecG_C_sf"/>
</dbReference>
<proteinExistence type="predicted"/>
<reference evidence="5 6" key="1">
    <citation type="journal article" date="2016" name="Nat. Commun.">
        <title>Thousands of microbial genomes shed light on interconnected biogeochemical processes in an aquifer system.</title>
        <authorList>
            <person name="Anantharaman K."/>
            <person name="Brown C.T."/>
            <person name="Hug L.A."/>
            <person name="Sharon I."/>
            <person name="Castelle C.J."/>
            <person name="Probst A.J."/>
            <person name="Thomas B.C."/>
            <person name="Singh A."/>
            <person name="Wilkins M.J."/>
            <person name="Karaoz U."/>
            <person name="Brodie E.L."/>
            <person name="Williams K.H."/>
            <person name="Hubbard S.S."/>
            <person name="Banfield J.F."/>
        </authorList>
    </citation>
    <scope>NUCLEOTIDE SEQUENCE [LARGE SCALE GENOMIC DNA]</scope>
</reference>
<feature type="domain" description="Schlafen AlbA-2" evidence="3">
    <location>
        <begin position="13"/>
        <end position="121"/>
    </location>
</feature>
<gene>
    <name evidence="5" type="ORF">A2310_07295</name>
</gene>
<dbReference type="SUPFAM" id="SSF46785">
    <property type="entry name" value="Winged helix' DNA-binding domain"/>
    <property type="match status" value="1"/>
</dbReference>
<comment type="caution">
    <text evidence="5">The sequence shown here is derived from an EMBL/GenBank/DDBJ whole genome shotgun (WGS) entry which is preliminary data.</text>
</comment>
<dbReference type="Gene3D" id="3.30.565.60">
    <property type="match status" value="1"/>
</dbReference>
<dbReference type="AlphaFoldDB" id="A0A1F4SQ35"/>
<dbReference type="PANTHER" id="PTHR30595:SF6">
    <property type="entry name" value="SCHLAFEN ALBA-2 DOMAIN-CONTAINING PROTEIN"/>
    <property type="match status" value="1"/>
</dbReference>